<feature type="compositionally biased region" description="Basic residues" evidence="1">
    <location>
        <begin position="143"/>
        <end position="155"/>
    </location>
</feature>
<dbReference type="VEuPathDB" id="FungiDB:PPTG_01167"/>
<accession>W2JU90</accession>
<feature type="region of interest" description="Disordered" evidence="1">
    <location>
        <begin position="184"/>
        <end position="203"/>
    </location>
</feature>
<proteinExistence type="predicted"/>
<sequence length="322" mass="35653">ATCSSRFGGRILRRTALAAYSTKSARVYTSLPNIVMMPSPSSPILRKSRSLTPDAAVNISSKLRRNSLVSDHEDMVLLREKLTRIAVGRHHSTPDAIEEEEKERRRRSSSGGVHEHFKVFPLLPPERTNTPPSSPQPRDVLRKQLKLKQRTRSHRTASGTEEDVEGLVMSVDEVEITAMEDVEEDNHAVHSPPRLRGHKRSPQARLSIPGHLRVLSPFSVLNKYPEGLRKRKSVHVDDAADSEDQPRVSLKKTSSQINILASSAGKLSRSSSAGGALFQKFAARQRLQQDQDMEDASGLTTQPQSPQNSLFGNKHGQLSACS</sequence>
<feature type="non-terminal residue" evidence="2">
    <location>
        <position position="1"/>
    </location>
</feature>
<feature type="compositionally biased region" description="Basic residues" evidence="1">
    <location>
        <begin position="193"/>
        <end position="202"/>
    </location>
</feature>
<name>W2JU90_PHYNI</name>
<dbReference type="Proteomes" id="UP000053864">
    <property type="component" value="Unassembled WGS sequence"/>
</dbReference>
<feature type="region of interest" description="Disordered" evidence="1">
    <location>
        <begin position="285"/>
        <end position="322"/>
    </location>
</feature>
<dbReference type="EMBL" id="KI670664">
    <property type="protein sequence ID" value="ETL49203.1"/>
    <property type="molecule type" value="Genomic_DNA"/>
</dbReference>
<dbReference type="AlphaFoldDB" id="W2JU90"/>
<feature type="region of interest" description="Disordered" evidence="1">
    <location>
        <begin position="231"/>
        <end position="250"/>
    </location>
</feature>
<reference evidence="2 3" key="1">
    <citation type="submission" date="2013-11" db="EMBL/GenBank/DDBJ databases">
        <title>The Genome Sequence of Phytophthora parasitica CJ05E6.</title>
        <authorList>
            <consortium name="The Broad Institute Genomics Platform"/>
            <person name="Russ C."/>
            <person name="Tyler B."/>
            <person name="Panabieres F."/>
            <person name="Shan W."/>
            <person name="Tripathy S."/>
            <person name="Grunwald N."/>
            <person name="Machado M."/>
            <person name="Johnson C.S."/>
            <person name="Arredondo F."/>
            <person name="Hong C."/>
            <person name="Coffey M."/>
            <person name="Young S.K."/>
            <person name="Zeng Q."/>
            <person name="Gargeya S."/>
            <person name="Fitzgerald M."/>
            <person name="Abouelleil A."/>
            <person name="Alvarado L."/>
            <person name="Chapman S.B."/>
            <person name="Gainer-Dewar J."/>
            <person name="Goldberg J."/>
            <person name="Griggs A."/>
            <person name="Gujja S."/>
            <person name="Hansen M."/>
            <person name="Howarth C."/>
            <person name="Imamovic A."/>
            <person name="Ireland A."/>
            <person name="Larimer J."/>
            <person name="McCowan C."/>
            <person name="Murphy C."/>
            <person name="Pearson M."/>
            <person name="Poon T.W."/>
            <person name="Priest M."/>
            <person name="Roberts A."/>
            <person name="Saif S."/>
            <person name="Shea T."/>
            <person name="Sykes S."/>
            <person name="Wortman J."/>
            <person name="Nusbaum C."/>
            <person name="Birren B."/>
        </authorList>
    </citation>
    <scope>NUCLEOTIDE SEQUENCE [LARGE SCALE GENOMIC DNA]</scope>
    <source>
        <strain evidence="2 3">CJ05E6</strain>
    </source>
</reference>
<evidence type="ECO:0000313" key="2">
    <source>
        <dbReference type="EMBL" id="ETL49203.1"/>
    </source>
</evidence>
<organism evidence="2 3">
    <name type="scientific">Phytophthora nicotianae</name>
    <name type="common">Potato buckeye rot agent</name>
    <name type="synonym">Phytophthora parasitica</name>
    <dbReference type="NCBI Taxonomy" id="4792"/>
    <lineage>
        <taxon>Eukaryota</taxon>
        <taxon>Sar</taxon>
        <taxon>Stramenopiles</taxon>
        <taxon>Oomycota</taxon>
        <taxon>Peronosporomycetes</taxon>
        <taxon>Peronosporales</taxon>
        <taxon>Peronosporaceae</taxon>
        <taxon>Phytophthora</taxon>
    </lineage>
</organism>
<evidence type="ECO:0000256" key="1">
    <source>
        <dbReference type="SAM" id="MobiDB-lite"/>
    </source>
</evidence>
<evidence type="ECO:0000313" key="3">
    <source>
        <dbReference type="Proteomes" id="UP000053864"/>
    </source>
</evidence>
<feature type="compositionally biased region" description="Polar residues" evidence="1">
    <location>
        <begin position="298"/>
        <end position="311"/>
    </location>
</feature>
<protein>
    <submittedName>
        <fullName evidence="2">Uncharacterized protein</fullName>
    </submittedName>
</protein>
<gene>
    <name evidence="2" type="ORF">L916_01270</name>
</gene>
<feature type="region of interest" description="Disordered" evidence="1">
    <location>
        <begin position="89"/>
        <end position="164"/>
    </location>
</feature>